<name>A0AAW1LUJ1_POPJA</name>
<dbReference type="GO" id="GO:0070411">
    <property type="term" value="F:I-SMAD binding"/>
    <property type="evidence" value="ECO:0007669"/>
    <property type="project" value="TreeGrafter"/>
</dbReference>
<comment type="caution">
    <text evidence="4">The sequence shown here is derived from an EMBL/GenBank/DDBJ whole genome shotgun (WGS) entry which is preliminary data.</text>
</comment>
<protein>
    <submittedName>
        <fullName evidence="4">MH2 domain</fullName>
    </submittedName>
</protein>
<dbReference type="SMART" id="SM00524">
    <property type="entry name" value="DWB"/>
    <property type="match status" value="1"/>
</dbReference>
<evidence type="ECO:0000256" key="2">
    <source>
        <dbReference type="ARBA" id="ARBA00023163"/>
    </source>
</evidence>
<dbReference type="GO" id="GO:0071144">
    <property type="term" value="C:heteromeric SMAD protein complex"/>
    <property type="evidence" value="ECO:0007669"/>
    <property type="project" value="TreeGrafter"/>
</dbReference>
<dbReference type="GO" id="GO:0030154">
    <property type="term" value="P:cell differentiation"/>
    <property type="evidence" value="ECO:0007669"/>
    <property type="project" value="TreeGrafter"/>
</dbReference>
<dbReference type="Gene3D" id="2.60.200.10">
    <property type="match status" value="1"/>
</dbReference>
<proteinExistence type="predicted"/>
<feature type="domain" description="MH2" evidence="3">
    <location>
        <begin position="50"/>
        <end position="216"/>
    </location>
</feature>
<dbReference type="PROSITE" id="PS51076">
    <property type="entry name" value="MH2"/>
    <property type="match status" value="1"/>
</dbReference>
<dbReference type="GO" id="GO:0060395">
    <property type="term" value="P:SMAD protein signal transduction"/>
    <property type="evidence" value="ECO:0007669"/>
    <property type="project" value="TreeGrafter"/>
</dbReference>
<evidence type="ECO:0000256" key="1">
    <source>
        <dbReference type="ARBA" id="ARBA00023015"/>
    </source>
</evidence>
<dbReference type="GO" id="GO:0009791">
    <property type="term" value="P:post-embryonic development"/>
    <property type="evidence" value="ECO:0007669"/>
    <property type="project" value="UniProtKB-ARBA"/>
</dbReference>
<sequence>MLSFIYVSNNRLDVRSLLTDRAPSEAALVFRDSYPTSLTTYGEDPTSRWWCKLAYWEMTKRVGRQFPVEKPFINIFWDIPYGDGLSVKELSHCCNTCSEEVSRARRKIGLGITLSREDSGIWVYNRSNIPIFVNSLTLENNIDSLPTRVPTEHCLCVFDPVKIAHKDYTCNIGNPRGPIDTNSVTISFGKGWGHGYSRMEISSCPCWIEILLAPCR</sequence>
<dbReference type="PANTHER" id="PTHR13703:SF54">
    <property type="entry name" value="MOTHERS AGAINST DECAPENTAPLEGIC HOMOLOG"/>
    <property type="match status" value="1"/>
</dbReference>
<evidence type="ECO:0000259" key="3">
    <source>
        <dbReference type="PROSITE" id="PS51076"/>
    </source>
</evidence>
<dbReference type="InterPro" id="IPR008984">
    <property type="entry name" value="SMAD_FHA_dom_sf"/>
</dbReference>
<dbReference type="GO" id="GO:0009653">
    <property type="term" value="P:anatomical structure morphogenesis"/>
    <property type="evidence" value="ECO:0007669"/>
    <property type="project" value="TreeGrafter"/>
</dbReference>
<dbReference type="InterPro" id="IPR001132">
    <property type="entry name" value="SMAD_dom_Dwarfin-type"/>
</dbReference>
<dbReference type="Proteomes" id="UP001458880">
    <property type="component" value="Unassembled WGS sequence"/>
</dbReference>
<dbReference type="PANTHER" id="PTHR13703">
    <property type="entry name" value="SMAD"/>
    <property type="match status" value="1"/>
</dbReference>
<evidence type="ECO:0000313" key="4">
    <source>
        <dbReference type="EMBL" id="KAK9737557.1"/>
    </source>
</evidence>
<gene>
    <name evidence="4" type="ORF">QE152_g10578</name>
</gene>
<dbReference type="Pfam" id="PF03166">
    <property type="entry name" value="MH2"/>
    <property type="match status" value="1"/>
</dbReference>
<dbReference type="InterPro" id="IPR017855">
    <property type="entry name" value="SMAD-like_dom_sf"/>
</dbReference>
<dbReference type="GO" id="GO:0050793">
    <property type="term" value="P:regulation of developmental process"/>
    <property type="evidence" value="ECO:0007669"/>
    <property type="project" value="UniProtKB-ARBA"/>
</dbReference>
<keyword evidence="5" id="KW-1185">Reference proteome</keyword>
<evidence type="ECO:0000313" key="5">
    <source>
        <dbReference type="Proteomes" id="UP001458880"/>
    </source>
</evidence>
<dbReference type="GO" id="GO:0140416">
    <property type="term" value="F:transcription regulator inhibitor activity"/>
    <property type="evidence" value="ECO:0007669"/>
    <property type="project" value="TreeGrafter"/>
</dbReference>
<dbReference type="SUPFAM" id="SSF49879">
    <property type="entry name" value="SMAD/FHA domain"/>
    <property type="match status" value="1"/>
</dbReference>
<keyword evidence="2" id="KW-0804">Transcription</keyword>
<dbReference type="InterPro" id="IPR013790">
    <property type="entry name" value="Dwarfin"/>
</dbReference>
<dbReference type="AlphaFoldDB" id="A0AAW1LUJ1"/>
<dbReference type="GO" id="GO:0006357">
    <property type="term" value="P:regulation of transcription by RNA polymerase II"/>
    <property type="evidence" value="ECO:0007669"/>
    <property type="project" value="TreeGrafter"/>
</dbReference>
<dbReference type="GO" id="GO:0051239">
    <property type="term" value="P:regulation of multicellular organismal process"/>
    <property type="evidence" value="ECO:0007669"/>
    <property type="project" value="UniProtKB-ARBA"/>
</dbReference>
<organism evidence="4 5">
    <name type="scientific">Popillia japonica</name>
    <name type="common">Japanese beetle</name>
    <dbReference type="NCBI Taxonomy" id="7064"/>
    <lineage>
        <taxon>Eukaryota</taxon>
        <taxon>Metazoa</taxon>
        <taxon>Ecdysozoa</taxon>
        <taxon>Arthropoda</taxon>
        <taxon>Hexapoda</taxon>
        <taxon>Insecta</taxon>
        <taxon>Pterygota</taxon>
        <taxon>Neoptera</taxon>
        <taxon>Endopterygota</taxon>
        <taxon>Coleoptera</taxon>
        <taxon>Polyphaga</taxon>
        <taxon>Scarabaeiformia</taxon>
        <taxon>Scarabaeidae</taxon>
        <taxon>Rutelinae</taxon>
        <taxon>Popillia</taxon>
    </lineage>
</organism>
<keyword evidence="1" id="KW-0805">Transcription regulation</keyword>
<dbReference type="EMBL" id="JASPKY010000098">
    <property type="protein sequence ID" value="KAK9737557.1"/>
    <property type="molecule type" value="Genomic_DNA"/>
</dbReference>
<reference evidence="4 5" key="1">
    <citation type="journal article" date="2024" name="BMC Genomics">
        <title>De novo assembly and annotation of Popillia japonica's genome with initial clues to its potential as an invasive pest.</title>
        <authorList>
            <person name="Cucini C."/>
            <person name="Boschi S."/>
            <person name="Funari R."/>
            <person name="Cardaioli E."/>
            <person name="Iannotti N."/>
            <person name="Marturano G."/>
            <person name="Paoli F."/>
            <person name="Bruttini M."/>
            <person name="Carapelli A."/>
            <person name="Frati F."/>
            <person name="Nardi F."/>
        </authorList>
    </citation>
    <scope>NUCLEOTIDE SEQUENCE [LARGE SCALE GENOMIC DNA]</scope>
    <source>
        <strain evidence="4">DMR45628</strain>
    </source>
</reference>
<accession>A0AAW1LUJ1</accession>